<reference evidence="2" key="2">
    <citation type="submission" date="2020-05" db="UniProtKB">
        <authorList>
            <consortium name="EnsemblMetazoa"/>
        </authorList>
    </citation>
    <scope>IDENTIFICATION</scope>
</reference>
<dbReference type="AlphaFoldDB" id="A0A084WH92"/>
<protein>
    <submittedName>
        <fullName evidence="1 2">Endo-beta-N-acetylglucosaminidase</fullName>
    </submittedName>
</protein>
<keyword evidence="3" id="KW-1185">Reference proteome</keyword>
<proteinExistence type="predicted"/>
<evidence type="ECO:0000313" key="1">
    <source>
        <dbReference type="EMBL" id="KFB49586.1"/>
    </source>
</evidence>
<organism evidence="1">
    <name type="scientific">Anopheles sinensis</name>
    <name type="common">Mosquito</name>
    <dbReference type="NCBI Taxonomy" id="74873"/>
    <lineage>
        <taxon>Eukaryota</taxon>
        <taxon>Metazoa</taxon>
        <taxon>Ecdysozoa</taxon>
        <taxon>Arthropoda</taxon>
        <taxon>Hexapoda</taxon>
        <taxon>Insecta</taxon>
        <taxon>Pterygota</taxon>
        <taxon>Neoptera</taxon>
        <taxon>Endopterygota</taxon>
        <taxon>Diptera</taxon>
        <taxon>Nematocera</taxon>
        <taxon>Culicoidea</taxon>
        <taxon>Culicidae</taxon>
        <taxon>Anophelinae</taxon>
        <taxon>Anopheles</taxon>
    </lineage>
</organism>
<dbReference type="VEuPathDB" id="VectorBase:ASIC017598"/>
<dbReference type="EnsemblMetazoa" id="ASIC017598-RA">
    <property type="protein sequence ID" value="ASIC017598-PA"/>
    <property type="gene ID" value="ASIC017598"/>
</dbReference>
<gene>
    <name evidence="1" type="ORF">ZHAS_00017598</name>
</gene>
<evidence type="ECO:0000313" key="2">
    <source>
        <dbReference type="EnsemblMetazoa" id="ASIC017598-PA"/>
    </source>
</evidence>
<evidence type="ECO:0000313" key="3">
    <source>
        <dbReference type="Proteomes" id="UP000030765"/>
    </source>
</evidence>
<name>A0A084WH92_ANOSI</name>
<dbReference type="EMBL" id="ATLV01023795">
    <property type="status" value="NOT_ANNOTATED_CDS"/>
    <property type="molecule type" value="Genomic_DNA"/>
</dbReference>
<accession>A0A084WH92</accession>
<dbReference type="EMBL" id="KE525346">
    <property type="protein sequence ID" value="KFB49586.1"/>
    <property type="molecule type" value="Genomic_DNA"/>
</dbReference>
<reference evidence="1 3" key="1">
    <citation type="journal article" date="2014" name="BMC Genomics">
        <title>Genome sequence of Anopheles sinensis provides insight into genetics basis of mosquito competence for malaria parasites.</title>
        <authorList>
            <person name="Zhou D."/>
            <person name="Zhang D."/>
            <person name="Ding G."/>
            <person name="Shi L."/>
            <person name="Hou Q."/>
            <person name="Ye Y."/>
            <person name="Xu Y."/>
            <person name="Zhou H."/>
            <person name="Xiong C."/>
            <person name="Li S."/>
            <person name="Yu J."/>
            <person name="Hong S."/>
            <person name="Yu X."/>
            <person name="Zou P."/>
            <person name="Chen C."/>
            <person name="Chang X."/>
            <person name="Wang W."/>
            <person name="Lv Y."/>
            <person name="Sun Y."/>
            <person name="Ma L."/>
            <person name="Shen B."/>
            <person name="Zhu C."/>
        </authorList>
    </citation>
    <scope>NUCLEOTIDE SEQUENCE [LARGE SCALE GENOMIC DNA]</scope>
</reference>
<dbReference type="Proteomes" id="UP000030765">
    <property type="component" value="Unassembled WGS sequence"/>
</dbReference>
<sequence>MTGNYGNRDEIYGSGAPVANGGRICGSRQRLRRRPNLTSLRSPSSAADLAHNLETLLICGCSSLRFLSETDTRNYYLLGRFRAYFGAPVGDVTEENRTECFIRSSALIISMIAARMGVNVRSCGRDYRLGLKMVHFRGADG</sequence>